<evidence type="ECO:0000313" key="3">
    <source>
        <dbReference type="Proteomes" id="UP000078560"/>
    </source>
</evidence>
<sequence length="102" mass="11619">MQRCRKALYSKSKMGKLVSSGIRESSSCNYKEGIATLLHSGTRHITILIAQGKSHKAVVRKERKKERKKERMNERSPSINGSPSHLHALNMFIRKDLPFPCL</sequence>
<organism evidence="2 3">
    <name type="scientific">Plasmodium ovale curtisi</name>
    <dbReference type="NCBI Taxonomy" id="864141"/>
    <lineage>
        <taxon>Eukaryota</taxon>
        <taxon>Sar</taxon>
        <taxon>Alveolata</taxon>
        <taxon>Apicomplexa</taxon>
        <taxon>Aconoidasida</taxon>
        <taxon>Haemosporida</taxon>
        <taxon>Plasmodiidae</taxon>
        <taxon>Plasmodium</taxon>
        <taxon>Plasmodium (Plasmodium)</taxon>
    </lineage>
</organism>
<feature type="compositionally biased region" description="Basic residues" evidence="1">
    <location>
        <begin position="56"/>
        <end position="68"/>
    </location>
</feature>
<dbReference type="EMBL" id="FLQU01000069">
    <property type="protein sequence ID" value="SBS80343.1"/>
    <property type="molecule type" value="Genomic_DNA"/>
</dbReference>
<feature type="region of interest" description="Disordered" evidence="1">
    <location>
        <begin position="56"/>
        <end position="85"/>
    </location>
</feature>
<evidence type="ECO:0000256" key="1">
    <source>
        <dbReference type="SAM" id="MobiDB-lite"/>
    </source>
</evidence>
<evidence type="ECO:0000313" key="2">
    <source>
        <dbReference type="EMBL" id="SBS80343.1"/>
    </source>
</evidence>
<gene>
    <name evidence="2" type="ORF">POVCU2_0005030</name>
</gene>
<proteinExistence type="predicted"/>
<reference evidence="3" key="1">
    <citation type="submission" date="2016-05" db="EMBL/GenBank/DDBJ databases">
        <authorList>
            <person name="Naeem Raeece"/>
        </authorList>
    </citation>
    <scope>NUCLEOTIDE SEQUENCE [LARGE SCALE GENOMIC DNA]</scope>
</reference>
<accession>A0A1A8VM51</accession>
<dbReference type="Proteomes" id="UP000078560">
    <property type="component" value="Unassembled WGS sequence"/>
</dbReference>
<dbReference type="AlphaFoldDB" id="A0A1A8VM51"/>
<protein>
    <submittedName>
        <fullName evidence="2">Uncharacterized protein</fullName>
    </submittedName>
</protein>
<name>A0A1A8VM51_PLAOA</name>